<evidence type="ECO:0000313" key="2">
    <source>
        <dbReference type="Proteomes" id="UP000278222"/>
    </source>
</evidence>
<proteinExistence type="predicted"/>
<dbReference type="CDD" id="cd02440">
    <property type="entry name" value="AdoMet_MTases"/>
    <property type="match status" value="1"/>
</dbReference>
<comment type="caution">
    <text evidence="1">The sequence shown here is derived from an EMBL/GenBank/DDBJ whole genome shotgun (WGS) entry which is preliminary data.</text>
</comment>
<accession>A0A3N1MBN8</accession>
<dbReference type="GO" id="GO:0032259">
    <property type="term" value="P:methylation"/>
    <property type="evidence" value="ECO:0007669"/>
    <property type="project" value="UniProtKB-KW"/>
</dbReference>
<keyword evidence="1" id="KW-0808">Transferase</keyword>
<dbReference type="Pfam" id="PF13489">
    <property type="entry name" value="Methyltransf_23"/>
    <property type="match status" value="1"/>
</dbReference>
<dbReference type="AlphaFoldDB" id="A0A3N1MBN8"/>
<evidence type="ECO:0000313" key="1">
    <source>
        <dbReference type="EMBL" id="ROQ00117.1"/>
    </source>
</evidence>
<keyword evidence="2" id="KW-1185">Reference proteome</keyword>
<dbReference type="InterPro" id="IPR029063">
    <property type="entry name" value="SAM-dependent_MTases_sf"/>
</dbReference>
<gene>
    <name evidence="1" type="ORF">EDC65_1913</name>
</gene>
<dbReference type="EMBL" id="RJKX01000013">
    <property type="protein sequence ID" value="ROQ00117.1"/>
    <property type="molecule type" value="Genomic_DNA"/>
</dbReference>
<protein>
    <submittedName>
        <fullName evidence="1">Methyltransferase family protein</fullName>
    </submittedName>
</protein>
<dbReference type="Proteomes" id="UP000278222">
    <property type="component" value="Unassembled WGS sequence"/>
</dbReference>
<dbReference type="Gene3D" id="3.40.50.150">
    <property type="entry name" value="Vaccinia Virus protein VP39"/>
    <property type="match status" value="1"/>
</dbReference>
<sequence>MADSGTIPTWHKDTIRENAMGPAHSPVWRHLIGLVPERDLTAHAVLDFGCNQGGFLRMLHAMRPFRFGLGVDIAADSVARAEALKGDLPLEYALTSALPDYPGRFDTAFSHEVIYLVPDIAGHARALHAALRPGGVYYAVTGCHTGSRLWPKWRDVIGGMTNVQVQDRAVDDYAEAFRAAGFDVGYRRFGFEGFVPFAGPSPYYDTADDRLYYLAEAKTVFRLVRRGH</sequence>
<name>A0A3N1MBN8_9PROT</name>
<dbReference type="GO" id="GO:0008168">
    <property type="term" value="F:methyltransferase activity"/>
    <property type="evidence" value="ECO:0007669"/>
    <property type="project" value="UniProtKB-KW"/>
</dbReference>
<dbReference type="SUPFAM" id="SSF53335">
    <property type="entry name" value="S-adenosyl-L-methionine-dependent methyltransferases"/>
    <property type="match status" value="1"/>
</dbReference>
<keyword evidence="1" id="KW-0489">Methyltransferase</keyword>
<dbReference type="RefSeq" id="WP_123689432.1">
    <property type="nucleotide sequence ID" value="NZ_AP019700.1"/>
</dbReference>
<reference evidence="1 2" key="1">
    <citation type="submission" date="2018-11" db="EMBL/GenBank/DDBJ databases">
        <title>Genomic Encyclopedia of Type Strains, Phase IV (KMG-IV): sequencing the most valuable type-strain genomes for metagenomic binning, comparative biology and taxonomic classification.</title>
        <authorList>
            <person name="Goeker M."/>
        </authorList>
    </citation>
    <scope>NUCLEOTIDE SEQUENCE [LARGE SCALE GENOMIC DNA]</scope>
    <source>
        <strain evidence="1 2">DSM 5900</strain>
    </source>
</reference>
<organism evidence="1 2">
    <name type="scientific">Stella humosa</name>
    <dbReference type="NCBI Taxonomy" id="94"/>
    <lineage>
        <taxon>Bacteria</taxon>
        <taxon>Pseudomonadati</taxon>
        <taxon>Pseudomonadota</taxon>
        <taxon>Alphaproteobacteria</taxon>
        <taxon>Rhodospirillales</taxon>
        <taxon>Stellaceae</taxon>
        <taxon>Stella</taxon>
    </lineage>
</organism>
<dbReference type="OrthoDB" id="7856199at2"/>